<dbReference type="GO" id="GO:0008270">
    <property type="term" value="F:zinc ion binding"/>
    <property type="evidence" value="ECO:0007669"/>
    <property type="project" value="InterPro"/>
</dbReference>
<feature type="domain" description="Activating signal cointegrator 1 third" evidence="3">
    <location>
        <begin position="234"/>
        <end position="284"/>
    </location>
</feature>
<dbReference type="EMBL" id="LJIG01000800">
    <property type="protein sequence ID" value="KRT86140.1"/>
    <property type="molecule type" value="Genomic_DNA"/>
</dbReference>
<dbReference type="GO" id="GO:0072344">
    <property type="term" value="P:rescue of stalled ribosome"/>
    <property type="evidence" value="ECO:0007669"/>
    <property type="project" value="InterPro"/>
</dbReference>
<dbReference type="InterPro" id="IPR007374">
    <property type="entry name" value="ASCH_domain"/>
</dbReference>
<organism evidence="4 5">
    <name type="scientific">Oryctes borbonicus</name>
    <dbReference type="NCBI Taxonomy" id="1629725"/>
    <lineage>
        <taxon>Eukaryota</taxon>
        <taxon>Metazoa</taxon>
        <taxon>Ecdysozoa</taxon>
        <taxon>Arthropoda</taxon>
        <taxon>Hexapoda</taxon>
        <taxon>Insecta</taxon>
        <taxon>Pterygota</taxon>
        <taxon>Neoptera</taxon>
        <taxon>Endopterygota</taxon>
        <taxon>Coleoptera</taxon>
        <taxon>Polyphaga</taxon>
        <taxon>Scarabaeiformia</taxon>
        <taxon>Scarabaeidae</taxon>
        <taxon>Dynastinae</taxon>
        <taxon>Oryctes</taxon>
    </lineage>
</organism>
<dbReference type="Proteomes" id="UP000051574">
    <property type="component" value="Unassembled WGS sequence"/>
</dbReference>
<dbReference type="PANTHER" id="PTHR12963:SF4">
    <property type="entry name" value="ACTIVATING SIGNAL COINTEGRATOR 1"/>
    <property type="match status" value="1"/>
</dbReference>
<feature type="domain" description="TRIP4/RQT4 C2HC5-type zinc finger" evidence="2">
    <location>
        <begin position="137"/>
        <end position="181"/>
    </location>
</feature>
<feature type="domain" description="ASCH" evidence="1">
    <location>
        <begin position="374"/>
        <end position="468"/>
    </location>
</feature>
<dbReference type="Pfam" id="PF23134">
    <property type="entry name" value="TRIP4_3rd"/>
    <property type="match status" value="1"/>
</dbReference>
<gene>
    <name evidence="4" type="ORF">AMK59_1679</name>
</gene>
<evidence type="ECO:0000259" key="2">
    <source>
        <dbReference type="Pfam" id="PF06221"/>
    </source>
</evidence>
<reference evidence="4 5" key="1">
    <citation type="submission" date="2015-09" db="EMBL/GenBank/DDBJ databases">
        <title>Draft genome of the scarab beetle Oryctes borbonicus.</title>
        <authorList>
            <person name="Meyer J.M."/>
            <person name="Markov G.V."/>
            <person name="Baskaran P."/>
            <person name="Herrmann M."/>
            <person name="Sommer R.J."/>
            <person name="Roedelsperger C."/>
        </authorList>
    </citation>
    <scope>NUCLEOTIDE SEQUENCE [LARGE SCALE GENOMIC DNA]</scope>
    <source>
        <strain evidence="4">OB123</strain>
        <tissue evidence="4">Whole animal</tissue>
    </source>
</reference>
<dbReference type="Gene3D" id="2.30.130.30">
    <property type="entry name" value="Hypothetical protein"/>
    <property type="match status" value="1"/>
</dbReference>
<dbReference type="SUPFAM" id="SSF88697">
    <property type="entry name" value="PUA domain-like"/>
    <property type="match status" value="1"/>
</dbReference>
<evidence type="ECO:0000259" key="1">
    <source>
        <dbReference type="Pfam" id="PF04266"/>
    </source>
</evidence>
<dbReference type="InterPro" id="IPR039128">
    <property type="entry name" value="TRIP4-like"/>
</dbReference>
<dbReference type="InterPro" id="IPR056993">
    <property type="entry name" value="TRIP4_3rd_dom"/>
</dbReference>
<comment type="caution">
    <text evidence="4">The sequence shown here is derived from an EMBL/GenBank/DDBJ whole genome shotgun (WGS) entry which is preliminary data.</text>
</comment>
<dbReference type="FunFam" id="2.30.130.30:FF:000006">
    <property type="entry name" value="Putative_zinc_finger_motif_-_C2HC5-type /ASCH_domain_containing_protein_-_putative"/>
    <property type="match status" value="1"/>
</dbReference>
<accession>A0A0T6BFM6</accession>
<evidence type="ECO:0000259" key="3">
    <source>
        <dbReference type="Pfam" id="PF23134"/>
    </source>
</evidence>
<dbReference type="CDD" id="cd06554">
    <property type="entry name" value="ASCH_ASC-1_like"/>
    <property type="match status" value="1"/>
</dbReference>
<name>A0A0T6BFM6_9SCAR</name>
<evidence type="ECO:0000313" key="4">
    <source>
        <dbReference type="EMBL" id="KRT86140.1"/>
    </source>
</evidence>
<protein>
    <recommendedName>
        <fullName evidence="6">ASCH domain-containing protein</fullName>
    </recommendedName>
</protein>
<dbReference type="InterPro" id="IPR015947">
    <property type="entry name" value="PUA-like_sf"/>
</dbReference>
<dbReference type="AlphaFoldDB" id="A0A0T6BFM6"/>
<dbReference type="OrthoDB" id="338816at2759"/>
<keyword evidence="5" id="KW-1185">Reference proteome</keyword>
<sequence>MGDYIKECLKPILGDDVSDDIVEYVPNNFQIVHKKHFPSRYILTIKHEEDYNEFMENIVDMNNPTHTKVYQDLKLHQFGTPNVCSSKKDKVSNLAFHAQSSFSPVTTSGHSSSGKGKKKYVNFYAQDHRPGVIKGRHPCNCQATKHNLINNCIKCGRIVCEQEGSGPCFFCDNMVCTRREMDVLNANTKESDKLYNRLVEKRKTKEWEKAVEMRNRLIKTDKMGDVIKNKVFDDQNDYFDVNSKWNSDEENVKLRKKHASIYSSMHHSKRDMRIALDFASRTVMLDDDDHKKNKKNLLVGVNKLLDSTEKRFPKNLFDGEKGELIADIVKLMDEATISKSKPIEKVASENNSRSTKYRIANHEFLESVDQGMCLSMHQPWASLLVAGIKIHEGRTWKTDHRGRLWIAAAAKQPEDEEVLACEEMYRNFYDDSTLEFPKKYPTGCLLGCVFIEDCLDQRAYRQRYPDGESYSPFVLICSNPVILPVFYPMQGQHKIFSLPKELHRTAKAALLSSKWTEAVALSFCCTHRFALETENGRHFGLDFWV</sequence>
<evidence type="ECO:0000313" key="5">
    <source>
        <dbReference type="Proteomes" id="UP000051574"/>
    </source>
</evidence>
<dbReference type="GO" id="GO:0180022">
    <property type="term" value="C:RQC-trigger complex"/>
    <property type="evidence" value="ECO:0007669"/>
    <property type="project" value="InterPro"/>
</dbReference>
<dbReference type="PANTHER" id="PTHR12963">
    <property type="entry name" value="THYROID RECEPTOR INTERACTING PROTEIN RELATED"/>
    <property type="match status" value="1"/>
</dbReference>
<dbReference type="InterPro" id="IPR009349">
    <property type="entry name" value="TRIP4/RQT4_C2HC5_Znf"/>
</dbReference>
<proteinExistence type="predicted"/>
<dbReference type="Pfam" id="PF06221">
    <property type="entry name" value="zf-C2HC5"/>
    <property type="match status" value="1"/>
</dbReference>
<dbReference type="Pfam" id="PF04266">
    <property type="entry name" value="ASCH"/>
    <property type="match status" value="1"/>
</dbReference>
<evidence type="ECO:0008006" key="6">
    <source>
        <dbReference type="Google" id="ProtNLM"/>
    </source>
</evidence>
<dbReference type="GO" id="GO:0005634">
    <property type="term" value="C:nucleus"/>
    <property type="evidence" value="ECO:0007669"/>
    <property type="project" value="InterPro"/>
</dbReference>